<gene>
    <name evidence="5" type="ORF">DZC52_15050</name>
</gene>
<dbReference type="InterPro" id="IPR001082">
    <property type="entry name" value="Pilin"/>
</dbReference>
<keyword evidence="4" id="KW-0472">Membrane</keyword>
<proteinExistence type="inferred from homology"/>
<reference evidence="5 6" key="1">
    <citation type="submission" date="2018-08" db="EMBL/GenBank/DDBJ databases">
        <title>Wenzhouxiangella salilacus sp. nov., a novel bacterium isolated from a saline lake in Xinjiang Province, China.</title>
        <authorList>
            <person name="Han S."/>
        </authorList>
    </citation>
    <scope>NUCLEOTIDE SEQUENCE [LARGE SCALE GENOMIC DNA]</scope>
    <source>
        <strain evidence="5 6">XDB06</strain>
    </source>
</reference>
<dbReference type="RefSeq" id="WP_116651982.1">
    <property type="nucleotide sequence ID" value="NZ_QUZK01000053.1"/>
</dbReference>
<dbReference type="Proteomes" id="UP000260351">
    <property type="component" value="Unassembled WGS sequence"/>
</dbReference>
<evidence type="ECO:0000256" key="1">
    <source>
        <dbReference type="ARBA" id="ARBA00005233"/>
    </source>
</evidence>
<dbReference type="InterPro" id="IPR012902">
    <property type="entry name" value="N_methyl_site"/>
</dbReference>
<dbReference type="Pfam" id="PF07963">
    <property type="entry name" value="N_methyl"/>
    <property type="match status" value="1"/>
</dbReference>
<keyword evidence="2" id="KW-0488">Methylation</keyword>
<dbReference type="SUPFAM" id="SSF54523">
    <property type="entry name" value="Pili subunits"/>
    <property type="match status" value="1"/>
</dbReference>
<dbReference type="GO" id="GO:0007155">
    <property type="term" value="P:cell adhesion"/>
    <property type="evidence" value="ECO:0007669"/>
    <property type="project" value="InterPro"/>
</dbReference>
<accession>A0A3E1K4D9</accession>
<comment type="similarity">
    <text evidence="1 3">Belongs to the N-Me-Phe pilin family.</text>
</comment>
<dbReference type="OrthoDB" id="5918848at2"/>
<evidence type="ECO:0000256" key="3">
    <source>
        <dbReference type="RuleBase" id="RU000389"/>
    </source>
</evidence>
<dbReference type="Gene3D" id="3.30.700.10">
    <property type="entry name" value="Glycoprotein, Type 4 Pilin"/>
    <property type="match status" value="1"/>
</dbReference>
<protein>
    <submittedName>
        <fullName evidence="5">Prepilin-type N-terminal cleavage/methylation domain-containing protein</fullName>
    </submittedName>
</protein>
<dbReference type="PROSITE" id="PS00409">
    <property type="entry name" value="PROKAR_NTER_METHYL"/>
    <property type="match status" value="1"/>
</dbReference>
<name>A0A3E1K4D9_9GAMM</name>
<organism evidence="5 6">
    <name type="scientific">Wenzhouxiangella sediminis</name>
    <dbReference type="NCBI Taxonomy" id="1792836"/>
    <lineage>
        <taxon>Bacteria</taxon>
        <taxon>Pseudomonadati</taxon>
        <taxon>Pseudomonadota</taxon>
        <taxon>Gammaproteobacteria</taxon>
        <taxon>Chromatiales</taxon>
        <taxon>Wenzhouxiangellaceae</taxon>
        <taxon>Wenzhouxiangella</taxon>
    </lineage>
</organism>
<evidence type="ECO:0000256" key="2">
    <source>
        <dbReference type="ARBA" id="ARBA00022481"/>
    </source>
</evidence>
<dbReference type="PANTHER" id="PTHR30093:SF34">
    <property type="entry name" value="PREPILIN PEPTIDASE-DEPENDENT PROTEIN D"/>
    <property type="match status" value="1"/>
</dbReference>
<evidence type="ECO:0000256" key="4">
    <source>
        <dbReference type="SAM" id="Phobius"/>
    </source>
</evidence>
<dbReference type="InterPro" id="IPR045584">
    <property type="entry name" value="Pilin-like"/>
</dbReference>
<dbReference type="GO" id="GO:0044096">
    <property type="term" value="C:type IV pilus"/>
    <property type="evidence" value="ECO:0007669"/>
    <property type="project" value="TreeGrafter"/>
</dbReference>
<keyword evidence="4" id="KW-1133">Transmembrane helix</keyword>
<feature type="transmembrane region" description="Helical" evidence="4">
    <location>
        <begin position="12"/>
        <end position="34"/>
    </location>
</feature>
<dbReference type="NCBIfam" id="TIGR02532">
    <property type="entry name" value="IV_pilin_GFxxxE"/>
    <property type="match status" value="1"/>
</dbReference>
<comment type="caution">
    <text evidence="5">The sequence shown here is derived from an EMBL/GenBank/DDBJ whole genome shotgun (WGS) entry which is preliminary data.</text>
</comment>
<dbReference type="AlphaFoldDB" id="A0A3E1K4D9"/>
<evidence type="ECO:0000313" key="5">
    <source>
        <dbReference type="EMBL" id="RFF28895.1"/>
    </source>
</evidence>
<dbReference type="PANTHER" id="PTHR30093">
    <property type="entry name" value="GENERAL SECRETION PATHWAY PROTEIN G"/>
    <property type="match status" value="1"/>
</dbReference>
<evidence type="ECO:0000313" key="6">
    <source>
        <dbReference type="Proteomes" id="UP000260351"/>
    </source>
</evidence>
<keyword evidence="4" id="KW-0812">Transmembrane</keyword>
<sequence>MTTTMRKQGGFTLIELMIVIAILAILMAIAIPAYQNYSIRTANSECVNLASSLKLAVSETAQANGVVATDASLTANEVGVNPAQVATPRCDNVGIAAGVITINSTGSDGTSAGTFTFTPTQGSIGDSIQWNCTSTHANQQHVAAECRGT</sequence>
<keyword evidence="3" id="KW-0281">Fimbrium</keyword>
<dbReference type="Pfam" id="PF00114">
    <property type="entry name" value="Pilin"/>
    <property type="match status" value="1"/>
</dbReference>
<dbReference type="EMBL" id="QUZK01000053">
    <property type="protein sequence ID" value="RFF28895.1"/>
    <property type="molecule type" value="Genomic_DNA"/>
</dbReference>
<keyword evidence="6" id="KW-1185">Reference proteome</keyword>
<dbReference type="GO" id="GO:0043107">
    <property type="term" value="P:type IV pilus-dependent motility"/>
    <property type="evidence" value="ECO:0007669"/>
    <property type="project" value="TreeGrafter"/>
</dbReference>